<dbReference type="InterPro" id="IPR029016">
    <property type="entry name" value="GAF-like_dom_sf"/>
</dbReference>
<sequence>MAGRIRAQDWGATPLGPAEGWSDRLKLMVEQVLASPLVATLVCGSARILIYNDVAARLYGDRHPSALGRPLPKTFPEGWATVEPFYARAFAGETVHVTGQPLDTRGEGNAADIFDALLMPVREADGTVAYVHMTGTEVGSRVRTEAALRASEETLAADLTTANLLRDLADRLVTEENVETIYEEILSAAIAVMQAHAGTVQVYNPETKSLVLLVARNFERAMTDHFHRVDAGSRTACGIALRTSKRTFIDFGDDDTEEASVLHAEAGYGSAQATPLVSRTGTPLGMLNTHWRTSRHRPSERQLRYLDLLARQAADLIDQRQSQRILRESEERLQQFGEASSDVLWIRDSETLQWVYLTPAFETIYGLDRKTALRGNNMTGWLDLIVPDDRQTALDSIQSVRAGERASFEYRIRRPSDGLVRWLRNTDFPMRDAAGRVCWLGGVGRDITEEKAATWRQEVLVNELQHRARNLLGVVAAVAGRTLRQGGSVDAFEERLQALSRAQALLSQHGSDSVEVGALVRAELAAHTVNGSRRARVGGPEVHLTARQVQNFALALHELATNAAKYGALKDSTGRLAVTWEIVRDRRECRRVALDWIESGVVLQPEAVMRRGYGTELIQEALAYALEAQVDYIFGEDGVRCRIEMPIT</sequence>
<dbReference type="InterPro" id="IPR003018">
    <property type="entry name" value="GAF"/>
</dbReference>
<dbReference type="EMBL" id="VZZK01000011">
    <property type="protein sequence ID" value="KAB1078950.1"/>
    <property type="molecule type" value="Genomic_DNA"/>
</dbReference>
<evidence type="ECO:0000256" key="12">
    <source>
        <dbReference type="ARBA" id="ARBA00023026"/>
    </source>
</evidence>
<dbReference type="Pfam" id="PF08448">
    <property type="entry name" value="PAS_4"/>
    <property type="match status" value="1"/>
</dbReference>
<dbReference type="PANTHER" id="PTHR41523">
    <property type="entry name" value="TWO-COMPONENT SYSTEM SENSOR PROTEIN"/>
    <property type="match status" value="1"/>
</dbReference>
<feature type="domain" description="PAC" evidence="14">
    <location>
        <begin position="406"/>
        <end position="459"/>
    </location>
</feature>
<dbReference type="InterPro" id="IPR013655">
    <property type="entry name" value="PAS_fold_3"/>
</dbReference>
<dbReference type="InterPro" id="IPR013656">
    <property type="entry name" value="PAS_4"/>
</dbReference>
<keyword evidence="7" id="KW-0808">Transferase</keyword>
<keyword evidence="16" id="KW-1185">Reference proteome</keyword>
<evidence type="ECO:0000256" key="5">
    <source>
        <dbReference type="ARBA" id="ARBA00022630"/>
    </source>
</evidence>
<evidence type="ECO:0000259" key="13">
    <source>
        <dbReference type="PROSITE" id="PS50112"/>
    </source>
</evidence>
<dbReference type="NCBIfam" id="TIGR00229">
    <property type="entry name" value="sensory_box"/>
    <property type="match status" value="1"/>
</dbReference>
<name>A0A6L3SZW8_9HYPH</name>
<dbReference type="InterPro" id="IPR036890">
    <property type="entry name" value="HATPase_C_sf"/>
</dbReference>
<protein>
    <recommendedName>
        <fullName evidence="3">Blue-light-activated histidine kinase</fullName>
        <ecNumber evidence="2">2.7.13.3</ecNumber>
    </recommendedName>
</protein>
<dbReference type="Gene3D" id="3.30.450.40">
    <property type="match status" value="1"/>
</dbReference>
<keyword evidence="8" id="KW-0677">Repeat</keyword>
<evidence type="ECO:0000313" key="15">
    <source>
        <dbReference type="EMBL" id="KAB1078950.1"/>
    </source>
</evidence>
<gene>
    <name evidence="15" type="ORF">F6X53_13195</name>
</gene>
<keyword evidence="12" id="KW-0843">Virulence</keyword>
<evidence type="ECO:0000256" key="2">
    <source>
        <dbReference type="ARBA" id="ARBA00012438"/>
    </source>
</evidence>
<comment type="catalytic activity">
    <reaction evidence="1">
        <text>ATP + protein L-histidine = ADP + protein N-phospho-L-histidine.</text>
        <dbReference type="EC" id="2.7.13.3"/>
    </reaction>
</comment>
<dbReference type="PANTHER" id="PTHR41523:SF8">
    <property type="entry name" value="ETHYLENE RESPONSE SENSOR PROTEIN"/>
    <property type="match status" value="1"/>
</dbReference>
<dbReference type="GO" id="GO:0004673">
    <property type="term" value="F:protein histidine kinase activity"/>
    <property type="evidence" value="ECO:0007669"/>
    <property type="project" value="UniProtKB-EC"/>
</dbReference>
<dbReference type="AlphaFoldDB" id="A0A6L3SZW8"/>
<dbReference type="InterPro" id="IPR000700">
    <property type="entry name" value="PAS-assoc_C"/>
</dbReference>
<dbReference type="Pfam" id="PF08447">
    <property type="entry name" value="PAS_3"/>
    <property type="match status" value="1"/>
</dbReference>
<keyword evidence="4" id="KW-0597">Phosphoprotein</keyword>
<dbReference type="PROSITE" id="PS50113">
    <property type="entry name" value="PAC"/>
    <property type="match status" value="1"/>
</dbReference>
<reference evidence="15 16" key="1">
    <citation type="submission" date="2019-09" db="EMBL/GenBank/DDBJ databases">
        <title>YIM 48816 draft genome.</title>
        <authorList>
            <person name="Jiang L."/>
        </authorList>
    </citation>
    <scope>NUCLEOTIDE SEQUENCE [LARGE SCALE GENOMIC DNA]</scope>
    <source>
        <strain evidence="15 16">YIM 48816</strain>
    </source>
</reference>
<proteinExistence type="predicted"/>
<evidence type="ECO:0000256" key="7">
    <source>
        <dbReference type="ARBA" id="ARBA00022679"/>
    </source>
</evidence>
<organism evidence="15 16">
    <name type="scientific">Methylobacterium soli</name>
    <dbReference type="NCBI Taxonomy" id="553447"/>
    <lineage>
        <taxon>Bacteria</taxon>
        <taxon>Pseudomonadati</taxon>
        <taxon>Pseudomonadota</taxon>
        <taxon>Alphaproteobacteria</taxon>
        <taxon>Hyphomicrobiales</taxon>
        <taxon>Methylobacteriaceae</taxon>
        <taxon>Methylobacterium</taxon>
    </lineage>
</organism>
<keyword evidence="11" id="KW-0067">ATP-binding</keyword>
<evidence type="ECO:0000256" key="6">
    <source>
        <dbReference type="ARBA" id="ARBA00022643"/>
    </source>
</evidence>
<dbReference type="GO" id="GO:0005524">
    <property type="term" value="F:ATP binding"/>
    <property type="evidence" value="ECO:0007669"/>
    <property type="project" value="UniProtKB-KW"/>
</dbReference>
<dbReference type="SUPFAM" id="SSF55781">
    <property type="entry name" value="GAF domain-like"/>
    <property type="match status" value="1"/>
</dbReference>
<evidence type="ECO:0000256" key="1">
    <source>
        <dbReference type="ARBA" id="ARBA00000085"/>
    </source>
</evidence>
<keyword evidence="5" id="KW-0285">Flavoprotein</keyword>
<evidence type="ECO:0000256" key="8">
    <source>
        <dbReference type="ARBA" id="ARBA00022737"/>
    </source>
</evidence>
<dbReference type="SUPFAM" id="SSF55785">
    <property type="entry name" value="PYP-like sensor domain (PAS domain)"/>
    <property type="match status" value="1"/>
</dbReference>
<evidence type="ECO:0000259" key="14">
    <source>
        <dbReference type="PROSITE" id="PS50113"/>
    </source>
</evidence>
<dbReference type="Pfam" id="PF13185">
    <property type="entry name" value="GAF_2"/>
    <property type="match status" value="1"/>
</dbReference>
<dbReference type="Gene3D" id="3.30.565.10">
    <property type="entry name" value="Histidine kinase-like ATPase, C-terminal domain"/>
    <property type="match status" value="1"/>
</dbReference>
<comment type="caution">
    <text evidence="15">The sequence shown here is derived from an EMBL/GenBank/DDBJ whole genome shotgun (WGS) entry which is preliminary data.</text>
</comment>
<keyword evidence="9" id="KW-0547">Nucleotide-binding</keyword>
<dbReference type="PROSITE" id="PS50112">
    <property type="entry name" value="PAS"/>
    <property type="match status" value="1"/>
</dbReference>
<dbReference type="RefSeq" id="WP_151000483.1">
    <property type="nucleotide sequence ID" value="NZ_BPQY01000126.1"/>
</dbReference>
<keyword evidence="6" id="KW-0288">FMN</keyword>
<evidence type="ECO:0000256" key="11">
    <source>
        <dbReference type="ARBA" id="ARBA00022840"/>
    </source>
</evidence>
<dbReference type="EC" id="2.7.13.3" evidence="2"/>
<dbReference type="SMART" id="SM00091">
    <property type="entry name" value="PAS"/>
    <property type="match status" value="2"/>
</dbReference>
<dbReference type="SMART" id="SM00911">
    <property type="entry name" value="HWE_HK"/>
    <property type="match status" value="1"/>
</dbReference>
<dbReference type="Gene3D" id="3.30.450.20">
    <property type="entry name" value="PAS domain"/>
    <property type="match status" value="2"/>
</dbReference>
<dbReference type="Pfam" id="PF07536">
    <property type="entry name" value="HWE_HK"/>
    <property type="match status" value="1"/>
</dbReference>
<dbReference type="Proteomes" id="UP000474159">
    <property type="component" value="Unassembled WGS sequence"/>
</dbReference>
<evidence type="ECO:0000256" key="10">
    <source>
        <dbReference type="ARBA" id="ARBA00022777"/>
    </source>
</evidence>
<evidence type="ECO:0000256" key="9">
    <source>
        <dbReference type="ARBA" id="ARBA00022741"/>
    </source>
</evidence>
<dbReference type="InterPro" id="IPR011102">
    <property type="entry name" value="Sig_transdc_His_kinase_HWE"/>
</dbReference>
<dbReference type="CDD" id="cd00130">
    <property type="entry name" value="PAS"/>
    <property type="match status" value="1"/>
</dbReference>
<evidence type="ECO:0000256" key="3">
    <source>
        <dbReference type="ARBA" id="ARBA00021740"/>
    </source>
</evidence>
<accession>A0A6L3SZW8</accession>
<dbReference type="InterPro" id="IPR035965">
    <property type="entry name" value="PAS-like_dom_sf"/>
</dbReference>
<dbReference type="OrthoDB" id="341208at2"/>
<dbReference type="InterPro" id="IPR000014">
    <property type="entry name" value="PAS"/>
</dbReference>
<keyword evidence="10" id="KW-0418">Kinase</keyword>
<evidence type="ECO:0000313" key="16">
    <source>
        <dbReference type="Proteomes" id="UP000474159"/>
    </source>
</evidence>
<evidence type="ECO:0000256" key="4">
    <source>
        <dbReference type="ARBA" id="ARBA00022553"/>
    </source>
</evidence>
<feature type="domain" description="PAS" evidence="13">
    <location>
        <begin position="329"/>
        <end position="404"/>
    </location>
</feature>